<evidence type="ECO:0000313" key="2">
    <source>
        <dbReference type="EMBL" id="PIR96795.1"/>
    </source>
</evidence>
<evidence type="ECO:0000256" key="1">
    <source>
        <dbReference type="SAM" id="MobiDB-lite"/>
    </source>
</evidence>
<dbReference type="AlphaFoldDB" id="A0A2H0VCH2"/>
<sequence length="76" mass="7808">MTATASTPTLVVYGITVVTHNGELPKNGGKRLGYLFPRTKAQGGGVGSCPPELAATMFPPPPPPKQAPAKPRSAKP</sequence>
<accession>A0A2H0VCH2</accession>
<gene>
    <name evidence="2" type="ORF">COT91_04820</name>
</gene>
<name>A0A2H0VCH2_9BACT</name>
<dbReference type="EMBL" id="PFAJ01000062">
    <property type="protein sequence ID" value="PIR96795.1"/>
    <property type="molecule type" value="Genomic_DNA"/>
</dbReference>
<organism evidence="2 3">
    <name type="scientific">Candidatus Doudnabacteria bacterium CG10_big_fil_rev_8_21_14_0_10_41_10</name>
    <dbReference type="NCBI Taxonomy" id="1974551"/>
    <lineage>
        <taxon>Bacteria</taxon>
        <taxon>Candidatus Doudnaibacteriota</taxon>
    </lineage>
</organism>
<feature type="compositionally biased region" description="Low complexity" evidence="1">
    <location>
        <begin position="67"/>
        <end position="76"/>
    </location>
</feature>
<proteinExistence type="predicted"/>
<reference evidence="3" key="1">
    <citation type="submission" date="2017-09" db="EMBL/GenBank/DDBJ databases">
        <title>Depth-based differentiation of microbial function through sediment-hosted aquifers and enrichment of novel symbionts in the deep terrestrial subsurface.</title>
        <authorList>
            <person name="Probst A.J."/>
            <person name="Ladd B."/>
            <person name="Jarett J.K."/>
            <person name="Geller-Mcgrath D.E."/>
            <person name="Sieber C.M.K."/>
            <person name="Emerson J.B."/>
            <person name="Anantharaman K."/>
            <person name="Thomas B.C."/>
            <person name="Malmstrom R."/>
            <person name="Stieglmeier M."/>
            <person name="Klingl A."/>
            <person name="Woyke T."/>
            <person name="Ryan C.M."/>
            <person name="Banfield J.F."/>
        </authorList>
    </citation>
    <scope>NUCLEOTIDE SEQUENCE [LARGE SCALE GENOMIC DNA]</scope>
</reference>
<comment type="caution">
    <text evidence="2">The sequence shown here is derived from an EMBL/GenBank/DDBJ whole genome shotgun (WGS) entry which is preliminary data.</text>
</comment>
<protein>
    <submittedName>
        <fullName evidence="2">Uncharacterized protein</fullName>
    </submittedName>
</protein>
<feature type="region of interest" description="Disordered" evidence="1">
    <location>
        <begin position="42"/>
        <end position="76"/>
    </location>
</feature>
<dbReference type="Proteomes" id="UP000230557">
    <property type="component" value="Unassembled WGS sequence"/>
</dbReference>
<evidence type="ECO:0000313" key="3">
    <source>
        <dbReference type="Proteomes" id="UP000230557"/>
    </source>
</evidence>